<accession>A0A2P4ZMI1</accession>
<keyword evidence="2" id="KW-0812">Transmembrane</keyword>
<dbReference type="GeneID" id="29981002"/>
<keyword evidence="2" id="KW-1133">Transmembrane helix</keyword>
<comment type="caution">
    <text evidence="3">The sequence shown here is derived from an EMBL/GenBank/DDBJ whole genome shotgun (WGS) entry which is preliminary data.</text>
</comment>
<dbReference type="Proteomes" id="UP000054821">
    <property type="component" value="Unassembled WGS sequence"/>
</dbReference>
<keyword evidence="2" id="KW-0472">Membrane</keyword>
<organism evidence="3 4">
    <name type="scientific">Trichoderma gamsii</name>
    <dbReference type="NCBI Taxonomy" id="398673"/>
    <lineage>
        <taxon>Eukaryota</taxon>
        <taxon>Fungi</taxon>
        <taxon>Dikarya</taxon>
        <taxon>Ascomycota</taxon>
        <taxon>Pezizomycotina</taxon>
        <taxon>Sordariomycetes</taxon>
        <taxon>Hypocreomycetidae</taxon>
        <taxon>Hypocreales</taxon>
        <taxon>Hypocreaceae</taxon>
        <taxon>Trichoderma</taxon>
    </lineage>
</organism>
<sequence length="274" mass="29990">MPVPLPKRTHVATTPLGLGFCTRCLGPLRSACTVVQVQTPRPPRPPSHTVAHTEHGLGHRARQPAPTKETERQAATAMHVIYMCLCGIRGDDSPEYLEWHHAARLFFVTLALTPSSSCQLMQCEPMYGPEWRPATLTALTSQVRQLLRGISLAALNSPAKAVTPGGVPTRRRHDEGLRDSTVPTVTHSVRNPEALTEPRWPERLGGSSSRAAVRFGGRRTATAWCVRWCRYVVDAAWTARFASIAACALFAVHAAAHVAAIAIRPRRNKGKRPT</sequence>
<name>A0A2P4ZMI1_9HYPO</name>
<protein>
    <submittedName>
        <fullName evidence="3">Uncharacterized protein</fullName>
    </submittedName>
</protein>
<keyword evidence="4" id="KW-1185">Reference proteome</keyword>
<proteinExistence type="predicted"/>
<evidence type="ECO:0000313" key="4">
    <source>
        <dbReference type="Proteomes" id="UP000054821"/>
    </source>
</evidence>
<feature type="transmembrane region" description="Helical" evidence="2">
    <location>
        <begin position="241"/>
        <end position="263"/>
    </location>
</feature>
<evidence type="ECO:0000256" key="2">
    <source>
        <dbReference type="SAM" id="Phobius"/>
    </source>
</evidence>
<feature type="region of interest" description="Disordered" evidence="1">
    <location>
        <begin position="38"/>
        <end position="67"/>
    </location>
</feature>
<dbReference type="AlphaFoldDB" id="A0A2P4ZMI1"/>
<gene>
    <name evidence="3" type="ORF">TGAM01_v205795</name>
</gene>
<evidence type="ECO:0000313" key="3">
    <source>
        <dbReference type="EMBL" id="PON25501.1"/>
    </source>
</evidence>
<dbReference type="EMBL" id="JPDN02000018">
    <property type="protein sequence ID" value="PON25501.1"/>
    <property type="molecule type" value="Genomic_DNA"/>
</dbReference>
<dbReference type="RefSeq" id="XP_018665751.1">
    <property type="nucleotide sequence ID" value="XM_018800919.1"/>
</dbReference>
<reference evidence="3 4" key="1">
    <citation type="journal article" date="2016" name="Genome Announc.">
        <title>Draft Whole-Genome Sequence of Trichoderma gamsii T6085, a Promising Biocontrol Agent of Fusarium Head Blight on Wheat.</title>
        <authorList>
            <person name="Baroncelli R."/>
            <person name="Zapparata A."/>
            <person name="Piaggeschi G."/>
            <person name="Sarrocco S."/>
            <person name="Vannacci G."/>
        </authorList>
    </citation>
    <scope>NUCLEOTIDE SEQUENCE [LARGE SCALE GENOMIC DNA]</scope>
    <source>
        <strain evidence="3 4">T6085</strain>
    </source>
</reference>
<evidence type="ECO:0000256" key="1">
    <source>
        <dbReference type="SAM" id="MobiDB-lite"/>
    </source>
</evidence>